<proteinExistence type="predicted"/>
<evidence type="ECO:0000313" key="2">
    <source>
        <dbReference type="EMBL" id="TQR97309.1"/>
    </source>
</evidence>
<dbReference type="InterPro" id="IPR024535">
    <property type="entry name" value="RHGA/B-epi-like_pectate_lyase"/>
</dbReference>
<name>A0ABY3B537_9BACL</name>
<dbReference type="EMBL" id="VIJZ01000008">
    <property type="protein sequence ID" value="TQR97309.1"/>
    <property type="molecule type" value="Genomic_DNA"/>
</dbReference>
<protein>
    <recommendedName>
        <fullName evidence="1">Rhamnogalacturonase A/B/Epimerase-like pectate lyase domain-containing protein</fullName>
    </recommendedName>
</protein>
<dbReference type="SUPFAM" id="SSF51126">
    <property type="entry name" value="Pectin lyase-like"/>
    <property type="match status" value="1"/>
</dbReference>
<dbReference type="Proteomes" id="UP000319219">
    <property type="component" value="Unassembled WGS sequence"/>
</dbReference>
<accession>A0ABY3B537</accession>
<sequence>MILVLPWRPNTTQDIGSQLNPRYETPMGAQEKADKAEENAKLYADDNFAKNAFKTIEVPGKLPVVADDKEDTLTLEARTGIAITTNPWEDKLIFTATGDAIPGLHGSSHLSDGADPIPNATLTVSGLMSPEQLAYLNDWVANKNTFVKKGTYSINVKDYGAKGDGVTDDTAAIQAAIDALKLVGGFIFFPAGKYYAGELKLYNGISLMGVNQTWDYEYDLGPSRIIAKIGDEFMFRANGASHVGIHNLTLVGQNRITNGIDGSVRLLQVTNCQWAGFNTAIGFDLGGTQGQQWQINSNAIFNANVGINLLYDSKVFDNFIYTCKIGMVFNGSACNIVNNKIEYNDMHISLTGTQRSTFVGNVFDRGENEGIYMNNARDLAFVGNVMMASGYSNANDWQQTHLRMINCEDIVFSGNVFTMDYWEGNAKPTHLVTGSGSSGISFTGCNLDKASFGSLVSGASDISLVNNLGTYKRQKTTLTYGKEYTFDFWTDSLIDNSKKTHTFTITMKDTSTDIISVSRVFLVVIRDFADAHFQQGNITDVIGTSNIGPAAKLNISRWGVSTEGAKISLTLINVVSSNNAFEVTVEVTKS</sequence>
<dbReference type="Gene3D" id="2.160.20.10">
    <property type="entry name" value="Single-stranded right-handed beta-helix, Pectin lyase-like"/>
    <property type="match status" value="1"/>
</dbReference>
<organism evidence="2 3">
    <name type="scientific">Paenibacillus ottowii</name>
    <dbReference type="NCBI Taxonomy" id="2315729"/>
    <lineage>
        <taxon>Bacteria</taxon>
        <taxon>Bacillati</taxon>
        <taxon>Bacillota</taxon>
        <taxon>Bacilli</taxon>
        <taxon>Bacillales</taxon>
        <taxon>Paenibacillaceae</taxon>
        <taxon>Paenibacillus</taxon>
    </lineage>
</organism>
<evidence type="ECO:0000313" key="3">
    <source>
        <dbReference type="Proteomes" id="UP000319219"/>
    </source>
</evidence>
<dbReference type="InterPro" id="IPR012334">
    <property type="entry name" value="Pectin_lyas_fold"/>
</dbReference>
<feature type="domain" description="Rhamnogalacturonase A/B/Epimerase-like pectate lyase" evidence="1">
    <location>
        <begin position="154"/>
        <end position="209"/>
    </location>
</feature>
<comment type="caution">
    <text evidence="2">The sequence shown here is derived from an EMBL/GenBank/DDBJ whole genome shotgun (WGS) entry which is preliminary data.</text>
</comment>
<evidence type="ECO:0000259" key="1">
    <source>
        <dbReference type="Pfam" id="PF12708"/>
    </source>
</evidence>
<dbReference type="Pfam" id="PF12708">
    <property type="entry name" value="Pect-lyase_RHGA_epim"/>
    <property type="match status" value="1"/>
</dbReference>
<gene>
    <name evidence="2" type="ORF">FKV70_18940</name>
</gene>
<reference evidence="2 3" key="1">
    <citation type="submission" date="2019-07" db="EMBL/GenBank/DDBJ databases">
        <title>Paenibacillus ottowii sp. nov. isolated from a fermentation system processing bovine manure.</title>
        <authorList>
            <person name="Velazquez L.F."/>
            <person name="Rajbanshi S."/>
            <person name="Guan S."/>
            <person name="Hinchee M."/>
            <person name="Welsh A."/>
        </authorList>
    </citation>
    <scope>NUCLEOTIDE SEQUENCE [LARGE SCALE GENOMIC DNA]</scope>
    <source>
        <strain evidence="2 3">MS2379</strain>
    </source>
</reference>
<keyword evidence="3" id="KW-1185">Reference proteome</keyword>
<dbReference type="InterPro" id="IPR011050">
    <property type="entry name" value="Pectin_lyase_fold/virulence"/>
</dbReference>